<evidence type="ECO:0000313" key="3">
    <source>
        <dbReference type="Proteomes" id="UP000308652"/>
    </source>
</evidence>
<feature type="compositionally biased region" description="Acidic residues" evidence="1">
    <location>
        <begin position="406"/>
        <end position="418"/>
    </location>
</feature>
<name>A0A5C3LMF4_9AGAR</name>
<dbReference type="AlphaFoldDB" id="A0A5C3LMF4"/>
<evidence type="ECO:0000313" key="2">
    <source>
        <dbReference type="EMBL" id="TFK33955.1"/>
    </source>
</evidence>
<feature type="compositionally biased region" description="Acidic residues" evidence="1">
    <location>
        <begin position="290"/>
        <end position="303"/>
    </location>
</feature>
<sequence length="512" mass="52413">MHQQRQMETLEPQWWCHSGVVVVVDDPLTGGRSVSDTVIETSTEVGVSDTLVIVAVPSVVSDDEAEEVGVTSELVTVSEVAELLGLLVTVSEVAVSVSVSDAVEVIVSEVGVGVVEVGVAEVGVCGEEESSALVSRVDDGDCNKVEIGEDVKDNKVDVNVVSDVKEVVDNAEVSGEGEEEGGGTGGGSEEVGVSGGGGGILADDWGVDTVVDDSDDVVLGGTDGVGLDVAGGAELDALDGDEATSAGWSEDTAGLVGAEILLGVTDVIADCGRVVEFVAAGVVSSSPLDVEGEDDAEGDDAGGESEGVNVDGVSEKSDDKKVEMMNDVGVDGDSVSVTLGNSVIGKSNHEARIDPEDRGVMENGAEVPTFVVAKKPTDWEETAGQEEVDGGVGGINEIEGESKPEDEGDKDSELETDGNEPVKIEDKLDVIKDGESKKEVMETGEEVGGGGNDEGGDMVESEGGGSEGKEDEEEMMGKVGGIGIEVDETLASMLDSEKEEIISEKLASVEEF</sequence>
<feature type="region of interest" description="Disordered" evidence="1">
    <location>
        <begin position="287"/>
        <end position="321"/>
    </location>
</feature>
<feature type="region of interest" description="Disordered" evidence="1">
    <location>
        <begin position="169"/>
        <end position="198"/>
    </location>
</feature>
<feature type="region of interest" description="Disordered" evidence="1">
    <location>
        <begin position="380"/>
        <end position="475"/>
    </location>
</feature>
<feature type="compositionally biased region" description="Acidic residues" evidence="1">
    <location>
        <begin position="380"/>
        <end position="389"/>
    </location>
</feature>
<dbReference type="EMBL" id="ML213638">
    <property type="protein sequence ID" value="TFK33955.1"/>
    <property type="molecule type" value="Genomic_DNA"/>
</dbReference>
<feature type="compositionally biased region" description="Basic and acidic residues" evidence="1">
    <location>
        <begin position="420"/>
        <end position="441"/>
    </location>
</feature>
<keyword evidence="3" id="KW-1185">Reference proteome</keyword>
<protein>
    <submittedName>
        <fullName evidence="2">Uncharacterized protein</fullName>
    </submittedName>
</protein>
<dbReference type="Proteomes" id="UP000308652">
    <property type="component" value="Unassembled WGS sequence"/>
</dbReference>
<organism evidence="2 3">
    <name type="scientific">Crucibulum laeve</name>
    <dbReference type="NCBI Taxonomy" id="68775"/>
    <lineage>
        <taxon>Eukaryota</taxon>
        <taxon>Fungi</taxon>
        <taxon>Dikarya</taxon>
        <taxon>Basidiomycota</taxon>
        <taxon>Agaricomycotina</taxon>
        <taxon>Agaricomycetes</taxon>
        <taxon>Agaricomycetidae</taxon>
        <taxon>Agaricales</taxon>
        <taxon>Agaricineae</taxon>
        <taxon>Nidulariaceae</taxon>
        <taxon>Crucibulum</taxon>
    </lineage>
</organism>
<feature type="compositionally biased region" description="Gly residues" evidence="1">
    <location>
        <begin position="182"/>
        <end position="198"/>
    </location>
</feature>
<proteinExistence type="predicted"/>
<gene>
    <name evidence="2" type="ORF">BDQ12DRAFT_715559</name>
</gene>
<accession>A0A5C3LMF4</accession>
<reference evidence="2 3" key="1">
    <citation type="journal article" date="2019" name="Nat. Ecol. Evol.">
        <title>Megaphylogeny resolves global patterns of mushroom evolution.</title>
        <authorList>
            <person name="Varga T."/>
            <person name="Krizsan K."/>
            <person name="Foldi C."/>
            <person name="Dima B."/>
            <person name="Sanchez-Garcia M."/>
            <person name="Sanchez-Ramirez S."/>
            <person name="Szollosi G.J."/>
            <person name="Szarkandi J.G."/>
            <person name="Papp V."/>
            <person name="Albert L."/>
            <person name="Andreopoulos W."/>
            <person name="Angelini C."/>
            <person name="Antonin V."/>
            <person name="Barry K.W."/>
            <person name="Bougher N.L."/>
            <person name="Buchanan P."/>
            <person name="Buyck B."/>
            <person name="Bense V."/>
            <person name="Catcheside P."/>
            <person name="Chovatia M."/>
            <person name="Cooper J."/>
            <person name="Damon W."/>
            <person name="Desjardin D."/>
            <person name="Finy P."/>
            <person name="Geml J."/>
            <person name="Haridas S."/>
            <person name="Hughes K."/>
            <person name="Justo A."/>
            <person name="Karasinski D."/>
            <person name="Kautmanova I."/>
            <person name="Kiss B."/>
            <person name="Kocsube S."/>
            <person name="Kotiranta H."/>
            <person name="LaButti K.M."/>
            <person name="Lechner B.E."/>
            <person name="Liimatainen K."/>
            <person name="Lipzen A."/>
            <person name="Lukacs Z."/>
            <person name="Mihaltcheva S."/>
            <person name="Morgado L.N."/>
            <person name="Niskanen T."/>
            <person name="Noordeloos M.E."/>
            <person name="Ohm R.A."/>
            <person name="Ortiz-Santana B."/>
            <person name="Ovrebo C."/>
            <person name="Racz N."/>
            <person name="Riley R."/>
            <person name="Savchenko A."/>
            <person name="Shiryaev A."/>
            <person name="Soop K."/>
            <person name="Spirin V."/>
            <person name="Szebenyi C."/>
            <person name="Tomsovsky M."/>
            <person name="Tulloss R.E."/>
            <person name="Uehling J."/>
            <person name="Grigoriev I.V."/>
            <person name="Vagvolgyi C."/>
            <person name="Papp T."/>
            <person name="Martin F.M."/>
            <person name="Miettinen O."/>
            <person name="Hibbett D.S."/>
            <person name="Nagy L.G."/>
        </authorList>
    </citation>
    <scope>NUCLEOTIDE SEQUENCE [LARGE SCALE GENOMIC DNA]</scope>
    <source>
        <strain evidence="2 3">CBS 166.37</strain>
    </source>
</reference>
<evidence type="ECO:0000256" key="1">
    <source>
        <dbReference type="SAM" id="MobiDB-lite"/>
    </source>
</evidence>